<feature type="region of interest" description="Disordered" evidence="1">
    <location>
        <begin position="58"/>
        <end position="78"/>
    </location>
</feature>
<keyword evidence="2" id="KW-1133">Transmembrane helix</keyword>
<reference evidence="3" key="1">
    <citation type="journal article" date="2023" name="IScience">
        <title>Live-bearing cockroach genome reveals convergent evolutionary mechanisms linked to viviparity in insects and beyond.</title>
        <authorList>
            <person name="Fouks B."/>
            <person name="Harrison M.C."/>
            <person name="Mikhailova A.A."/>
            <person name="Marchal E."/>
            <person name="English S."/>
            <person name="Carruthers M."/>
            <person name="Jennings E.C."/>
            <person name="Chiamaka E.L."/>
            <person name="Frigard R.A."/>
            <person name="Pippel M."/>
            <person name="Attardo G.M."/>
            <person name="Benoit J.B."/>
            <person name="Bornberg-Bauer E."/>
            <person name="Tobe S.S."/>
        </authorList>
    </citation>
    <scope>NUCLEOTIDE SEQUENCE</scope>
    <source>
        <strain evidence="3">Stay&amp;Tobe</strain>
    </source>
</reference>
<reference evidence="3" key="2">
    <citation type="submission" date="2023-05" db="EMBL/GenBank/DDBJ databases">
        <authorList>
            <person name="Fouks B."/>
        </authorList>
    </citation>
    <scope>NUCLEOTIDE SEQUENCE</scope>
    <source>
        <strain evidence="3">Stay&amp;Tobe</strain>
        <tissue evidence="3">Testes</tissue>
    </source>
</reference>
<evidence type="ECO:0000256" key="1">
    <source>
        <dbReference type="SAM" id="MobiDB-lite"/>
    </source>
</evidence>
<keyword evidence="2" id="KW-0812">Transmembrane</keyword>
<dbReference type="Proteomes" id="UP001233999">
    <property type="component" value="Unassembled WGS sequence"/>
</dbReference>
<feature type="non-terminal residue" evidence="3">
    <location>
        <position position="128"/>
    </location>
</feature>
<evidence type="ECO:0000313" key="3">
    <source>
        <dbReference type="EMBL" id="KAJ9588938.1"/>
    </source>
</evidence>
<dbReference type="AlphaFoldDB" id="A0AAD8A013"/>
<evidence type="ECO:0000256" key="2">
    <source>
        <dbReference type="SAM" id="Phobius"/>
    </source>
</evidence>
<keyword evidence="2" id="KW-0472">Membrane</keyword>
<name>A0AAD8A013_DIPPU</name>
<evidence type="ECO:0000313" key="4">
    <source>
        <dbReference type="Proteomes" id="UP001233999"/>
    </source>
</evidence>
<sequence length="128" mass="14432">FLIGVAIYGAAVVCFIVVLVCLFKCSSCPGNKYFHKQKTEGSISTPGTQQRVMTIPNIPMYDQSPSPQNESPLYYQAHPNWRTPEGSYYNALPKTHSQPVLYPQQPPQRVLSSDHFPTYDNADPQKIR</sequence>
<gene>
    <name evidence="3" type="ORF">L9F63_017767</name>
</gene>
<proteinExistence type="predicted"/>
<dbReference type="EMBL" id="JASPKZ010005295">
    <property type="protein sequence ID" value="KAJ9588938.1"/>
    <property type="molecule type" value="Genomic_DNA"/>
</dbReference>
<organism evidence="3 4">
    <name type="scientific">Diploptera punctata</name>
    <name type="common">Pacific beetle cockroach</name>
    <dbReference type="NCBI Taxonomy" id="6984"/>
    <lineage>
        <taxon>Eukaryota</taxon>
        <taxon>Metazoa</taxon>
        <taxon>Ecdysozoa</taxon>
        <taxon>Arthropoda</taxon>
        <taxon>Hexapoda</taxon>
        <taxon>Insecta</taxon>
        <taxon>Pterygota</taxon>
        <taxon>Neoptera</taxon>
        <taxon>Polyneoptera</taxon>
        <taxon>Dictyoptera</taxon>
        <taxon>Blattodea</taxon>
        <taxon>Blaberoidea</taxon>
        <taxon>Blaberidae</taxon>
        <taxon>Diplopterinae</taxon>
        <taxon>Diploptera</taxon>
    </lineage>
</organism>
<protein>
    <submittedName>
        <fullName evidence="3">Uncharacterized protein</fullName>
    </submittedName>
</protein>
<comment type="caution">
    <text evidence="3">The sequence shown here is derived from an EMBL/GenBank/DDBJ whole genome shotgun (WGS) entry which is preliminary data.</text>
</comment>
<feature type="transmembrane region" description="Helical" evidence="2">
    <location>
        <begin position="6"/>
        <end position="23"/>
    </location>
</feature>
<keyword evidence="4" id="KW-1185">Reference proteome</keyword>
<accession>A0AAD8A013</accession>
<feature type="region of interest" description="Disordered" evidence="1">
    <location>
        <begin position="97"/>
        <end position="128"/>
    </location>
</feature>